<sequence>MSISPETDRHLARSCWHLVAHRSELLADRDYVRLSWVLGDLAVFNDKGSIVAFDNLCPHRGARIFREVGGNAPAVCAYHGWSYRGGRLRIPKPQSYHPCDLAAARLNEMSVAWCGNFLFVAVAPAEELEAQLGGTWPVLEVISRDIDRRRDVNAYAYECPWRVAVENALEPDHVQMVHPETLGQLQLTEARNAYSGRNSVLSAEIGNARTARMLRSMRRLFDIGHQREDYLAVHVFPFAFVTSTFGYSYALQNFMPARDPCRTHFSSRLLTSRLASQAASQATEAFFASVAEINRRVFAEDHEVCRHVNAEFALDDPARIFSATEDKVRHFRDSVLAVKRDAGF</sequence>
<dbReference type="PANTHER" id="PTHR43756:SF5">
    <property type="entry name" value="CHOLINE MONOOXYGENASE, CHLOROPLASTIC"/>
    <property type="match status" value="1"/>
</dbReference>
<keyword evidence="3" id="KW-0479">Metal-binding</keyword>
<evidence type="ECO:0000259" key="8">
    <source>
        <dbReference type="PROSITE" id="PS51296"/>
    </source>
</evidence>
<dbReference type="GO" id="GO:0051213">
    <property type="term" value="F:dioxygenase activity"/>
    <property type="evidence" value="ECO:0007669"/>
    <property type="project" value="UniProtKB-KW"/>
</dbReference>
<keyword evidence="5" id="KW-0408">Iron</keyword>
<evidence type="ECO:0000256" key="6">
    <source>
        <dbReference type="ARBA" id="ARBA00023014"/>
    </source>
</evidence>
<evidence type="ECO:0000256" key="5">
    <source>
        <dbReference type="ARBA" id="ARBA00023004"/>
    </source>
</evidence>
<dbReference type="Pfam" id="PF00848">
    <property type="entry name" value="Ring_hydroxyl_A"/>
    <property type="match status" value="1"/>
</dbReference>
<dbReference type="PROSITE" id="PS51296">
    <property type="entry name" value="RIESKE"/>
    <property type="match status" value="1"/>
</dbReference>
<protein>
    <submittedName>
        <fullName evidence="9">Aromatic ring-hydroxylating dioxygenase subunit alpha</fullName>
        <ecNumber evidence="9">1.14.13.-</ecNumber>
    </submittedName>
</protein>
<feature type="domain" description="Rieske" evidence="8">
    <location>
        <begin position="16"/>
        <end position="120"/>
    </location>
</feature>
<evidence type="ECO:0000313" key="9">
    <source>
        <dbReference type="EMBL" id="MFC0387157.1"/>
    </source>
</evidence>
<evidence type="ECO:0000256" key="2">
    <source>
        <dbReference type="ARBA" id="ARBA00022714"/>
    </source>
</evidence>
<name>A0ABV6IV12_9PROT</name>
<comment type="caution">
    <text evidence="9">The sequence shown here is derived from an EMBL/GenBank/DDBJ whole genome shotgun (WGS) entry which is preliminary data.</text>
</comment>
<gene>
    <name evidence="9" type="ORF">ACFFIC_16605</name>
</gene>
<proteinExistence type="predicted"/>
<dbReference type="SUPFAM" id="SSF55961">
    <property type="entry name" value="Bet v1-like"/>
    <property type="match status" value="1"/>
</dbReference>
<dbReference type="InterPro" id="IPR017941">
    <property type="entry name" value="Rieske_2Fe-2S"/>
</dbReference>
<reference evidence="9 10" key="1">
    <citation type="submission" date="2024-09" db="EMBL/GenBank/DDBJ databases">
        <authorList>
            <person name="Sun Q."/>
            <person name="Mori K."/>
        </authorList>
    </citation>
    <scope>NUCLEOTIDE SEQUENCE [LARGE SCALE GENOMIC DNA]</scope>
    <source>
        <strain evidence="9 10">CCM 7468</strain>
    </source>
</reference>
<dbReference type="Gene3D" id="2.102.10.10">
    <property type="entry name" value="Rieske [2Fe-2S] iron-sulphur domain"/>
    <property type="match status" value="1"/>
</dbReference>
<organism evidence="9 10">
    <name type="scientific">Muricoccus vinaceus</name>
    <dbReference type="NCBI Taxonomy" id="424704"/>
    <lineage>
        <taxon>Bacteria</taxon>
        <taxon>Pseudomonadati</taxon>
        <taxon>Pseudomonadota</taxon>
        <taxon>Alphaproteobacteria</taxon>
        <taxon>Acetobacterales</taxon>
        <taxon>Roseomonadaceae</taxon>
        <taxon>Muricoccus</taxon>
    </lineage>
</organism>
<dbReference type="EC" id="1.14.13.-" evidence="9"/>
<dbReference type="Gene3D" id="3.90.380.10">
    <property type="entry name" value="Naphthalene 1,2-dioxygenase Alpha Subunit, Chain A, domain 1"/>
    <property type="match status" value="1"/>
</dbReference>
<dbReference type="PROSITE" id="PS00570">
    <property type="entry name" value="RING_HYDROXYL_ALPHA"/>
    <property type="match status" value="1"/>
</dbReference>
<keyword evidence="2" id="KW-0001">2Fe-2S</keyword>
<dbReference type="Proteomes" id="UP001589789">
    <property type="component" value="Unassembled WGS sequence"/>
</dbReference>
<dbReference type="InterPro" id="IPR036922">
    <property type="entry name" value="Rieske_2Fe-2S_sf"/>
</dbReference>
<dbReference type="CDD" id="cd03469">
    <property type="entry name" value="Rieske_RO_Alpha_N"/>
    <property type="match status" value="1"/>
</dbReference>
<keyword evidence="9" id="KW-0223">Dioxygenase</keyword>
<comment type="cofactor">
    <cofactor evidence="1">
        <name>Fe cation</name>
        <dbReference type="ChEBI" id="CHEBI:24875"/>
    </cofactor>
</comment>
<dbReference type="InterPro" id="IPR015881">
    <property type="entry name" value="ARHD_Rieske_2Fe_2S"/>
</dbReference>
<dbReference type="SUPFAM" id="SSF50022">
    <property type="entry name" value="ISP domain"/>
    <property type="match status" value="1"/>
</dbReference>
<keyword evidence="10" id="KW-1185">Reference proteome</keyword>
<evidence type="ECO:0000256" key="7">
    <source>
        <dbReference type="ARBA" id="ARBA00023027"/>
    </source>
</evidence>
<keyword evidence="7" id="KW-0520">NAD</keyword>
<keyword evidence="6" id="KW-0411">Iron-sulfur</keyword>
<dbReference type="EMBL" id="JBHLVZ010000051">
    <property type="protein sequence ID" value="MFC0387157.1"/>
    <property type="molecule type" value="Genomic_DNA"/>
</dbReference>
<dbReference type="InterPro" id="IPR015879">
    <property type="entry name" value="Ring_hydroxy_dOase_asu_C_dom"/>
</dbReference>
<accession>A0ABV6IV12</accession>
<dbReference type="InterPro" id="IPR001663">
    <property type="entry name" value="Rng_hydr_dOase-A"/>
</dbReference>
<dbReference type="CDD" id="cd00680">
    <property type="entry name" value="RHO_alpha_C"/>
    <property type="match status" value="1"/>
</dbReference>
<evidence type="ECO:0000256" key="1">
    <source>
        <dbReference type="ARBA" id="ARBA00001962"/>
    </source>
</evidence>
<dbReference type="PANTHER" id="PTHR43756">
    <property type="entry name" value="CHOLINE MONOOXYGENASE, CHLOROPLASTIC"/>
    <property type="match status" value="1"/>
</dbReference>
<dbReference type="RefSeq" id="WP_377052331.1">
    <property type="nucleotide sequence ID" value="NZ_JBHLVZ010000051.1"/>
</dbReference>
<dbReference type="Pfam" id="PF00355">
    <property type="entry name" value="Rieske"/>
    <property type="match status" value="1"/>
</dbReference>
<evidence type="ECO:0000256" key="4">
    <source>
        <dbReference type="ARBA" id="ARBA00023002"/>
    </source>
</evidence>
<evidence type="ECO:0000256" key="3">
    <source>
        <dbReference type="ARBA" id="ARBA00022723"/>
    </source>
</evidence>
<evidence type="ECO:0000313" key="10">
    <source>
        <dbReference type="Proteomes" id="UP001589789"/>
    </source>
</evidence>
<keyword evidence="4 9" id="KW-0560">Oxidoreductase</keyword>